<dbReference type="EMBL" id="RJJE01000009">
    <property type="protein sequence ID" value="RNI30325.1"/>
    <property type="molecule type" value="Genomic_DNA"/>
</dbReference>
<keyword evidence="1" id="KW-0645">Protease</keyword>
<proteinExistence type="predicted"/>
<keyword evidence="2" id="KW-1185">Reference proteome</keyword>
<dbReference type="SUPFAM" id="SSF49464">
    <property type="entry name" value="Carboxypeptidase regulatory domain-like"/>
    <property type="match status" value="1"/>
</dbReference>
<gene>
    <name evidence="1" type="ORF">EFA69_12650</name>
</gene>
<name>A0A3M9MYR2_9BACT</name>
<accession>A0A3M9MYR2</accession>
<dbReference type="Pfam" id="PF13715">
    <property type="entry name" value="CarbopepD_reg_2"/>
    <property type="match status" value="1"/>
</dbReference>
<dbReference type="InterPro" id="IPR008969">
    <property type="entry name" value="CarboxyPept-like_regulatory"/>
</dbReference>
<dbReference type="Gene3D" id="2.60.40.1120">
    <property type="entry name" value="Carboxypeptidase-like, regulatory domain"/>
    <property type="match status" value="1"/>
</dbReference>
<keyword evidence="1" id="KW-0378">Hydrolase</keyword>
<dbReference type="OrthoDB" id="1223654at2"/>
<dbReference type="GO" id="GO:0004180">
    <property type="term" value="F:carboxypeptidase activity"/>
    <property type="evidence" value="ECO:0007669"/>
    <property type="project" value="UniProtKB-KW"/>
</dbReference>
<evidence type="ECO:0000313" key="1">
    <source>
        <dbReference type="EMBL" id="RNI30325.1"/>
    </source>
</evidence>
<dbReference type="AlphaFoldDB" id="A0A3M9MYR2"/>
<keyword evidence="1" id="KW-0121">Carboxypeptidase</keyword>
<evidence type="ECO:0000313" key="2">
    <source>
        <dbReference type="Proteomes" id="UP000271010"/>
    </source>
</evidence>
<reference evidence="1 2" key="1">
    <citation type="submission" date="2018-11" db="EMBL/GenBank/DDBJ databases">
        <title>Rufibacter latericius sp. nov., isolated from water in Baiyang Lake.</title>
        <authorList>
            <person name="Yang Y."/>
        </authorList>
    </citation>
    <scope>NUCLEOTIDE SEQUENCE [LARGE SCALE GENOMIC DNA]</scope>
    <source>
        <strain evidence="1 2">MCC P1</strain>
    </source>
</reference>
<protein>
    <submittedName>
        <fullName evidence="1">Carboxypeptidase-like regulatory domain-containing protein</fullName>
    </submittedName>
</protein>
<comment type="caution">
    <text evidence="1">The sequence shown here is derived from an EMBL/GenBank/DDBJ whole genome shotgun (WGS) entry which is preliminary data.</text>
</comment>
<dbReference type="Proteomes" id="UP000271010">
    <property type="component" value="Unassembled WGS sequence"/>
</dbReference>
<organism evidence="1 2">
    <name type="scientific">Rufibacter immobilis</name>
    <dbReference type="NCBI Taxonomy" id="1348778"/>
    <lineage>
        <taxon>Bacteria</taxon>
        <taxon>Pseudomonadati</taxon>
        <taxon>Bacteroidota</taxon>
        <taxon>Cytophagia</taxon>
        <taxon>Cytophagales</taxon>
        <taxon>Hymenobacteraceae</taxon>
        <taxon>Rufibacter</taxon>
    </lineage>
</organism>
<sequence>MPAYLLPFRQRHLVLGIVCLFVFGLGRNAYGQSGSLGSVVGTVIDAQTRQPLGFATVFLAQTTYGTNTAENGTFKLTALPPGSHELVVSFLGYETLSHKFTLQAGAKLSFRLELTPKANALREVVVRPDTNWRYNYSVFLKNFIGQTANAAQTHITNPEVLYFHFDAQERILTAEASKPLIIENKALGYRIHFVLEAFEVRFANGQTFHAGYPRFEEMKPRSQMQRKRWQKARVQAYQGSLMHFTRALYQRRLEEEGFNVRRLQRLPNPHRPPEQEIQAGLKRAREQRQGLTVIKIDAAGKEDSLAYWMRMSRLAKIVAYLHKDPIPYHQLITQDSANNALRLQFKDHLNVVYTKEKEELGYVNRLTFGPRRAPSFQTSILSLLQPYTFIEANGMILNPYSHIVEEYWGWEKLAEMLPFDYSLPQE</sequence>